<dbReference type="GO" id="GO:0003723">
    <property type="term" value="F:RNA binding"/>
    <property type="evidence" value="ECO:0007669"/>
    <property type="project" value="InterPro"/>
</dbReference>
<keyword evidence="3" id="KW-1185">Reference proteome</keyword>
<feature type="domain" description="Alphavirus-like MT" evidence="1">
    <location>
        <begin position="79"/>
        <end position="211"/>
    </location>
</feature>
<evidence type="ECO:0000259" key="1">
    <source>
        <dbReference type="PROSITE" id="PS51743"/>
    </source>
</evidence>
<name>A0A6A6T0W7_9PLEO</name>
<dbReference type="GO" id="GO:0008174">
    <property type="term" value="F:mRNA methyltransferase activity"/>
    <property type="evidence" value="ECO:0007669"/>
    <property type="project" value="InterPro"/>
</dbReference>
<gene>
    <name evidence="2" type="ORF">K491DRAFT_706396</name>
</gene>
<reference evidence="2" key="1">
    <citation type="journal article" date="2020" name="Stud. Mycol.">
        <title>101 Dothideomycetes genomes: a test case for predicting lifestyles and emergence of pathogens.</title>
        <authorList>
            <person name="Haridas S."/>
            <person name="Albert R."/>
            <person name="Binder M."/>
            <person name="Bloem J."/>
            <person name="Labutti K."/>
            <person name="Salamov A."/>
            <person name="Andreopoulos B."/>
            <person name="Baker S."/>
            <person name="Barry K."/>
            <person name="Bills G."/>
            <person name="Bluhm B."/>
            <person name="Cannon C."/>
            <person name="Castanera R."/>
            <person name="Culley D."/>
            <person name="Daum C."/>
            <person name="Ezra D."/>
            <person name="Gonzalez J."/>
            <person name="Henrissat B."/>
            <person name="Kuo A."/>
            <person name="Liang C."/>
            <person name="Lipzen A."/>
            <person name="Lutzoni F."/>
            <person name="Magnuson J."/>
            <person name="Mondo S."/>
            <person name="Nolan M."/>
            <person name="Ohm R."/>
            <person name="Pangilinan J."/>
            <person name="Park H.-J."/>
            <person name="Ramirez L."/>
            <person name="Alfaro M."/>
            <person name="Sun H."/>
            <person name="Tritt A."/>
            <person name="Yoshinaga Y."/>
            <person name="Zwiers L.-H."/>
            <person name="Turgeon B."/>
            <person name="Goodwin S."/>
            <person name="Spatafora J."/>
            <person name="Crous P."/>
            <person name="Grigoriev I."/>
        </authorList>
    </citation>
    <scope>NUCLEOTIDE SEQUENCE</scope>
    <source>
        <strain evidence="2">CBS 122681</strain>
    </source>
</reference>
<proteinExistence type="predicted"/>
<dbReference type="AlphaFoldDB" id="A0A6A6T0W7"/>
<dbReference type="PROSITE" id="PS51743">
    <property type="entry name" value="ALPHAVIRUS_MT"/>
    <property type="match status" value="1"/>
</dbReference>
<dbReference type="InterPro" id="IPR002588">
    <property type="entry name" value="Alphavirus-like_MT_dom"/>
</dbReference>
<dbReference type="EMBL" id="MU004400">
    <property type="protein sequence ID" value="KAF2652523.1"/>
    <property type="molecule type" value="Genomic_DNA"/>
</dbReference>
<organism evidence="2 3">
    <name type="scientific">Lophiostoma macrostomum CBS 122681</name>
    <dbReference type="NCBI Taxonomy" id="1314788"/>
    <lineage>
        <taxon>Eukaryota</taxon>
        <taxon>Fungi</taxon>
        <taxon>Dikarya</taxon>
        <taxon>Ascomycota</taxon>
        <taxon>Pezizomycotina</taxon>
        <taxon>Dothideomycetes</taxon>
        <taxon>Pleosporomycetidae</taxon>
        <taxon>Pleosporales</taxon>
        <taxon>Lophiostomataceae</taxon>
        <taxon>Lophiostoma</taxon>
    </lineage>
</organism>
<protein>
    <submittedName>
        <fullName evidence="2">Vmethyltransf-domain-containing protein</fullName>
    </submittedName>
</protein>
<dbReference type="GO" id="GO:0016556">
    <property type="term" value="P:mRNA modification"/>
    <property type="evidence" value="ECO:0007669"/>
    <property type="project" value="InterPro"/>
</dbReference>
<dbReference type="OrthoDB" id="5412187at2759"/>
<dbReference type="GO" id="GO:0006396">
    <property type="term" value="P:RNA processing"/>
    <property type="evidence" value="ECO:0007669"/>
    <property type="project" value="InterPro"/>
</dbReference>
<sequence>MEDQTNSSMNRSALDRGLLSSTTDTNGVVQRIATYGLSQTHKQDVEYDVSRKDVSIRASLNSLDRGFLTTEVYPYLNLKFLATSGSLHGLANARRVIESEIAISKCSKQQRVVDIGGNFHLYIVMGRENFHCCCPLLGVRDAQRLTNRLSQLESWVRDALSENPVPKLDQKEAYKRENKKARALKFKEDPGQFYCRRLGVHSRAELPLGGM</sequence>
<evidence type="ECO:0000313" key="2">
    <source>
        <dbReference type="EMBL" id="KAF2652523.1"/>
    </source>
</evidence>
<dbReference type="Pfam" id="PF01660">
    <property type="entry name" value="Vmethyltransf"/>
    <property type="match status" value="1"/>
</dbReference>
<accession>A0A6A6T0W7</accession>
<evidence type="ECO:0000313" key="3">
    <source>
        <dbReference type="Proteomes" id="UP000799324"/>
    </source>
</evidence>
<dbReference type="Proteomes" id="UP000799324">
    <property type="component" value="Unassembled WGS sequence"/>
</dbReference>